<dbReference type="Proteomes" id="UP000030747">
    <property type="component" value="Unassembled WGS sequence"/>
</dbReference>
<dbReference type="EMBL" id="HG675760">
    <property type="protein sequence ID" value="CDJ43333.1"/>
    <property type="molecule type" value="Genomic_DNA"/>
</dbReference>
<keyword evidence="3" id="KW-1185">Reference proteome</keyword>
<dbReference type="VEuPathDB" id="ToxoDB:ETH_00000705"/>
<reference evidence="2" key="1">
    <citation type="submission" date="2013-10" db="EMBL/GenBank/DDBJ databases">
        <title>Genomic analysis of the causative agents of coccidiosis in chickens.</title>
        <authorList>
            <person name="Reid A.J."/>
            <person name="Blake D."/>
            <person name="Billington K."/>
            <person name="Browne H."/>
            <person name="Dunn M."/>
            <person name="Hung S."/>
            <person name="Kawahara F."/>
            <person name="Miranda-Saavedra D."/>
            <person name="Mourier T."/>
            <person name="Nagra H."/>
            <person name="Otto T.D."/>
            <person name="Rawlings N."/>
            <person name="Sanchez A."/>
            <person name="Sanders M."/>
            <person name="Subramaniam C."/>
            <person name="Tay Y."/>
            <person name="Dear P."/>
            <person name="Doerig C."/>
            <person name="Gruber A."/>
            <person name="Parkinson J."/>
            <person name="Shirley M."/>
            <person name="Wan K.L."/>
            <person name="Berriman M."/>
            <person name="Tomley F."/>
            <person name="Pain A."/>
        </authorList>
    </citation>
    <scope>NUCLEOTIDE SEQUENCE [LARGE SCALE GENOMIC DNA]</scope>
    <source>
        <strain evidence="2">Houghton</strain>
    </source>
</reference>
<feature type="coiled-coil region" evidence="1">
    <location>
        <begin position="644"/>
        <end position="671"/>
    </location>
</feature>
<dbReference type="OrthoDB" id="10325506at2759"/>
<reference evidence="2" key="2">
    <citation type="submission" date="2013-10" db="EMBL/GenBank/DDBJ databases">
        <authorList>
            <person name="Aslett M."/>
        </authorList>
    </citation>
    <scope>NUCLEOTIDE SEQUENCE [LARGE SCALE GENOMIC DNA]</scope>
    <source>
        <strain evidence="2">Houghton</strain>
    </source>
</reference>
<evidence type="ECO:0000313" key="2">
    <source>
        <dbReference type="EMBL" id="CDJ43333.1"/>
    </source>
</evidence>
<accession>U6L2B2</accession>
<evidence type="ECO:0000256" key="1">
    <source>
        <dbReference type="SAM" id="Coils"/>
    </source>
</evidence>
<sequence length="672" mass="73418">MALLSVRRKEEKIRTSVLWAILASALQQQEGLFAASQQVGEHYTSALTGSYVENTNGTTQDTFRSTFDASDFLNPFEVADEGPPTETATVEPTAVVGDAEIRGFGSFLKKVRACLALFICVGLFSLAATRLPLSRMPVGTGSDDNVNGRLHNEDAACEAAKMEEPRRRIRALRRLLPVAEDLAHAVGTSDGRNLLLAFKKGVGCPINRATPESIHASLSSSVKALSLLHEAAIQEAQALVVGRESLSITNLMSGWEEKNLVETLLTKQTIRIIKPFAKTIRSLRESSVRLSLRLQLASARLSMGRRFKDEKDGDLLRSAAADLHCFREAVATRSKSVAAAIEVVRKIAEVGRTQQLAGRAKFRYLAETDLDTVKAYAALVKRHLQAGRTLSASTADSSAETALEWVDELVRETAQLISAHRKILENSESKKSPSSLHMAAVAAASTEQPIVLNLGSCWDLLRALPAPPEVLDEEGMHIIGLIASGVKARCHLLSSSILAISEEARQHSGLELSISQERLSSDIKTELLDGINLAVNDAEALCKELGTLTELFMETKRMAAVNVYTNRASLAMEALIKVERRAMVLLASYNLMLLLEQDLEELDTRFTKLKSGRCGMPAGESRDEPQQLQNYEKALRSVRHARTLGDAAAEAAKLRLLVDNLEDMVYRAETEV</sequence>
<dbReference type="RefSeq" id="XP_013234083.1">
    <property type="nucleotide sequence ID" value="XM_013378629.1"/>
</dbReference>
<keyword evidence="1" id="KW-0175">Coiled coil</keyword>
<proteinExistence type="predicted"/>
<dbReference type="GeneID" id="25249365"/>
<protein>
    <submittedName>
        <fullName evidence="2">Uncharacterized protein</fullName>
    </submittedName>
</protein>
<name>U6L2B2_EIMTE</name>
<dbReference type="VEuPathDB" id="ToxoDB:ETH2_15102900"/>
<evidence type="ECO:0000313" key="3">
    <source>
        <dbReference type="Proteomes" id="UP000030747"/>
    </source>
</evidence>
<dbReference type="AlphaFoldDB" id="U6L2B2"/>
<gene>
    <name evidence="2" type="ORF">ETH_00000705</name>
</gene>
<organism evidence="2 3">
    <name type="scientific">Eimeria tenella</name>
    <name type="common">Coccidian parasite</name>
    <dbReference type="NCBI Taxonomy" id="5802"/>
    <lineage>
        <taxon>Eukaryota</taxon>
        <taxon>Sar</taxon>
        <taxon>Alveolata</taxon>
        <taxon>Apicomplexa</taxon>
        <taxon>Conoidasida</taxon>
        <taxon>Coccidia</taxon>
        <taxon>Eucoccidiorida</taxon>
        <taxon>Eimeriorina</taxon>
        <taxon>Eimeriidae</taxon>
        <taxon>Eimeria</taxon>
    </lineage>
</organism>